<protein>
    <submittedName>
        <fullName evidence="3">Carboxylesterase family protein</fullName>
    </submittedName>
</protein>
<dbReference type="InterPro" id="IPR002018">
    <property type="entry name" value="CarbesteraseB"/>
</dbReference>
<sequence length="267" mass="28474">MKIVISGLIVLFIAFSVKAQKASGPEVKITSGIIRGVTEGDVTIFKGIPFAAPPVGEFRWRPPQPVQPWEGVRDASEFGPTCAAVGWGAASGTIQQGSSEDCLYLNVWTPATAKEGVKLPVMVWIHGGGFTGGSGNTSGVGFANQGVILVSMNYRLGRLGHFAFPALSEEHPEEPKGSYAFMDQIAALRWVQENIATIGGDPNNVTIFGFSAGGVSVHSLLTIPTAHGLFQKAIGHSVVDAMEFSPADQSIKKMLMRFTRFQLKRLG</sequence>
<evidence type="ECO:0000256" key="1">
    <source>
        <dbReference type="SAM" id="SignalP"/>
    </source>
</evidence>
<organism evidence="3 4">
    <name type="scientific">Draconibacterium aestuarii</name>
    <dbReference type="NCBI Taxonomy" id="2998507"/>
    <lineage>
        <taxon>Bacteria</taxon>
        <taxon>Pseudomonadati</taxon>
        <taxon>Bacteroidota</taxon>
        <taxon>Bacteroidia</taxon>
        <taxon>Marinilabiliales</taxon>
        <taxon>Prolixibacteraceae</taxon>
        <taxon>Draconibacterium</taxon>
    </lineage>
</organism>
<name>A0A9X3F2W0_9BACT</name>
<keyword evidence="1" id="KW-0732">Signal</keyword>
<dbReference type="SUPFAM" id="SSF53474">
    <property type="entry name" value="alpha/beta-Hydrolases"/>
    <property type="match status" value="1"/>
</dbReference>
<dbReference type="InterPro" id="IPR029058">
    <property type="entry name" value="AB_hydrolase_fold"/>
</dbReference>
<reference evidence="3" key="1">
    <citation type="submission" date="2022-11" db="EMBL/GenBank/DDBJ databases">
        <title>Marilongibacter aestuarii gen. nov., sp. nov., isolated from tidal flat sediment.</title>
        <authorList>
            <person name="Jiayan W."/>
        </authorList>
    </citation>
    <scope>NUCLEOTIDE SEQUENCE</scope>
    <source>
        <strain evidence="3">Z1-6</strain>
    </source>
</reference>
<keyword evidence="4" id="KW-1185">Reference proteome</keyword>
<feature type="chain" id="PRO_5040890802" evidence="1">
    <location>
        <begin position="20"/>
        <end position="267"/>
    </location>
</feature>
<evidence type="ECO:0000259" key="2">
    <source>
        <dbReference type="Pfam" id="PF00135"/>
    </source>
</evidence>
<dbReference type="EMBL" id="JAPOHD010000008">
    <property type="protein sequence ID" value="MCY1719556.1"/>
    <property type="molecule type" value="Genomic_DNA"/>
</dbReference>
<dbReference type="AlphaFoldDB" id="A0A9X3F2W0"/>
<dbReference type="PANTHER" id="PTHR11559">
    <property type="entry name" value="CARBOXYLESTERASE"/>
    <property type="match status" value="1"/>
</dbReference>
<dbReference type="Pfam" id="PF00135">
    <property type="entry name" value="COesterase"/>
    <property type="match status" value="1"/>
</dbReference>
<dbReference type="InterPro" id="IPR019819">
    <property type="entry name" value="Carboxylesterase_B_CS"/>
</dbReference>
<feature type="domain" description="Carboxylesterase type B" evidence="2">
    <location>
        <begin position="25"/>
        <end position="245"/>
    </location>
</feature>
<dbReference type="Gene3D" id="3.40.50.1820">
    <property type="entry name" value="alpha/beta hydrolase"/>
    <property type="match status" value="1"/>
</dbReference>
<feature type="signal peptide" evidence="1">
    <location>
        <begin position="1"/>
        <end position="19"/>
    </location>
</feature>
<comment type="caution">
    <text evidence="3">The sequence shown here is derived from an EMBL/GenBank/DDBJ whole genome shotgun (WGS) entry which is preliminary data.</text>
</comment>
<dbReference type="RefSeq" id="WP_343331894.1">
    <property type="nucleotide sequence ID" value="NZ_JAPOHD010000008.1"/>
</dbReference>
<gene>
    <name evidence="3" type="ORF">OU798_04335</name>
</gene>
<evidence type="ECO:0000313" key="3">
    <source>
        <dbReference type="EMBL" id="MCY1719556.1"/>
    </source>
</evidence>
<evidence type="ECO:0000313" key="4">
    <source>
        <dbReference type="Proteomes" id="UP001145087"/>
    </source>
</evidence>
<proteinExistence type="predicted"/>
<accession>A0A9X3F2W0</accession>
<dbReference type="PROSITE" id="PS00941">
    <property type="entry name" value="CARBOXYLESTERASE_B_2"/>
    <property type="match status" value="1"/>
</dbReference>
<dbReference type="Proteomes" id="UP001145087">
    <property type="component" value="Unassembled WGS sequence"/>
</dbReference>
<dbReference type="InterPro" id="IPR050309">
    <property type="entry name" value="Type-B_Carboxylest/Lipase"/>
</dbReference>